<dbReference type="PANTHER" id="PTHR47791">
    <property type="entry name" value="MEIOTICALLY UP-REGULATED GENE 191 PROTEIN"/>
    <property type="match status" value="1"/>
</dbReference>
<dbReference type="Pfam" id="PF03663">
    <property type="entry name" value="Glyco_hydro_76"/>
    <property type="match status" value="1"/>
</dbReference>
<organism evidence="1 2">
    <name type="scientific">Flavobacterium aquicola</name>
    <dbReference type="NCBI Taxonomy" id="1682742"/>
    <lineage>
        <taxon>Bacteria</taxon>
        <taxon>Pseudomonadati</taxon>
        <taxon>Bacteroidota</taxon>
        <taxon>Flavobacteriia</taxon>
        <taxon>Flavobacteriales</taxon>
        <taxon>Flavobacteriaceae</taxon>
        <taxon>Flavobacterium</taxon>
    </lineage>
</organism>
<dbReference type="EMBL" id="QUNI01000012">
    <property type="protein sequence ID" value="REG94790.1"/>
    <property type="molecule type" value="Genomic_DNA"/>
</dbReference>
<dbReference type="SUPFAM" id="SSF48208">
    <property type="entry name" value="Six-hairpin glycosidases"/>
    <property type="match status" value="1"/>
</dbReference>
<evidence type="ECO:0000313" key="2">
    <source>
        <dbReference type="Proteomes" id="UP000257136"/>
    </source>
</evidence>
<accession>A0A3E0EAY8</accession>
<dbReference type="PIRSF" id="PIRSF021505">
    <property type="entry name" value="O_gly_hdrol"/>
    <property type="match status" value="1"/>
</dbReference>
<dbReference type="AlphaFoldDB" id="A0A3E0EAY8"/>
<keyword evidence="1" id="KW-0378">Hydrolase</keyword>
<dbReference type="Gene3D" id="1.50.10.20">
    <property type="match status" value="1"/>
</dbReference>
<dbReference type="InterPro" id="IPR008928">
    <property type="entry name" value="6-hairpin_glycosidase_sf"/>
</dbReference>
<sequence length="414" mass="47827">MQTGCLSQDDSLFLIPSTMKNIQKLSVLFLCFTVFSCSENTDDEMTHTDPPVPVVTISYKEKAKQTFDLIQQNYKINSTGLYLENFPKQTGDRESSYLWSLDGLLSGVNQLKAIGYKDQKLNEPFLALEKYYDTQRLPSAYPAYPVQYGLEDRFYDDNAIVALDLIEDYEITKNQASLDRAKKIAEFSITGENNIAGGGMYWVEQYRNKPESDNCNKAVCASAFTTTYLLKLYQITKDEEYLKFAKRIYQWLTTTMKDPVDNLFWNDIRIRDNYINKTKWTYNAGAMISNNVLLYEITKDEAYLAEAKTIAASSFTVFTRRVNNQVFFPDHDSWFNVCLFRGYLDLLKHAPIAQNYVNIFISNADYAWENARNSYGLFFEDWSGIKSGRDKWLLQQAALIEIYGRIAILKGEKE</sequence>
<dbReference type="PANTHER" id="PTHR47791:SF4">
    <property type="entry name" value="(PUTATIVE SECRETED PROTEIN)-RELATED"/>
    <property type="match status" value="1"/>
</dbReference>
<proteinExistence type="predicted"/>
<keyword evidence="2" id="KW-1185">Reference proteome</keyword>
<protein>
    <submittedName>
        <fullName evidence="1">Glycosyl hydrolase family 76</fullName>
    </submittedName>
</protein>
<gene>
    <name evidence="1" type="ORF">C8P67_11281</name>
</gene>
<reference evidence="1 2" key="1">
    <citation type="submission" date="2018-08" db="EMBL/GenBank/DDBJ databases">
        <title>Genomic Encyclopedia of Archaeal and Bacterial Type Strains, Phase II (KMG-II): from individual species to whole genera.</title>
        <authorList>
            <person name="Goeker M."/>
        </authorList>
    </citation>
    <scope>NUCLEOTIDE SEQUENCE [LARGE SCALE GENOMIC DNA]</scope>
    <source>
        <strain evidence="1 2">DSM 100880</strain>
    </source>
</reference>
<name>A0A3E0EAY8_9FLAO</name>
<dbReference type="InterPro" id="IPR014512">
    <property type="entry name" value="O_gly_hydro"/>
</dbReference>
<dbReference type="OrthoDB" id="2505409at2"/>
<dbReference type="InterPro" id="IPR005198">
    <property type="entry name" value="Glyco_hydro_76"/>
</dbReference>
<comment type="caution">
    <text evidence="1">The sequence shown here is derived from an EMBL/GenBank/DDBJ whole genome shotgun (WGS) entry which is preliminary data.</text>
</comment>
<dbReference type="GO" id="GO:0016787">
    <property type="term" value="F:hydrolase activity"/>
    <property type="evidence" value="ECO:0007669"/>
    <property type="project" value="UniProtKB-KW"/>
</dbReference>
<dbReference type="GO" id="GO:0005975">
    <property type="term" value="P:carbohydrate metabolic process"/>
    <property type="evidence" value="ECO:0007669"/>
    <property type="project" value="InterPro"/>
</dbReference>
<evidence type="ECO:0000313" key="1">
    <source>
        <dbReference type="EMBL" id="REG94790.1"/>
    </source>
</evidence>
<dbReference type="Proteomes" id="UP000257136">
    <property type="component" value="Unassembled WGS sequence"/>
</dbReference>
<dbReference type="InterPro" id="IPR053169">
    <property type="entry name" value="MUG_Protein"/>
</dbReference>